<dbReference type="Pfam" id="PF13231">
    <property type="entry name" value="PMT_2"/>
    <property type="match status" value="1"/>
</dbReference>
<dbReference type="InterPro" id="IPR038731">
    <property type="entry name" value="RgtA/B/C-like"/>
</dbReference>
<organism evidence="10 11">
    <name type="scientific">Candidatus Woesebacteria bacterium GW2011_GWA1_40_45</name>
    <dbReference type="NCBI Taxonomy" id="1618554"/>
    <lineage>
        <taxon>Bacteria</taxon>
        <taxon>Candidatus Woeseibacteriota</taxon>
    </lineage>
</organism>
<feature type="transmembrane region" description="Helical" evidence="8">
    <location>
        <begin position="126"/>
        <end position="143"/>
    </location>
</feature>
<evidence type="ECO:0000256" key="7">
    <source>
        <dbReference type="ARBA" id="ARBA00023136"/>
    </source>
</evidence>
<evidence type="ECO:0000256" key="8">
    <source>
        <dbReference type="SAM" id="Phobius"/>
    </source>
</evidence>
<feature type="transmembrane region" description="Helical" evidence="8">
    <location>
        <begin position="326"/>
        <end position="342"/>
    </location>
</feature>
<keyword evidence="2" id="KW-1003">Cell membrane</keyword>
<keyword evidence="3" id="KW-0328">Glycosyltransferase</keyword>
<feature type="transmembrane region" description="Helical" evidence="8">
    <location>
        <begin position="12"/>
        <end position="31"/>
    </location>
</feature>
<keyword evidence="7 8" id="KW-0472">Membrane</keyword>
<evidence type="ECO:0000256" key="6">
    <source>
        <dbReference type="ARBA" id="ARBA00022989"/>
    </source>
</evidence>
<evidence type="ECO:0000256" key="5">
    <source>
        <dbReference type="ARBA" id="ARBA00022692"/>
    </source>
</evidence>
<evidence type="ECO:0000313" key="11">
    <source>
        <dbReference type="Proteomes" id="UP000034613"/>
    </source>
</evidence>
<accession>A0A0G0SDQ3</accession>
<reference evidence="10 11" key="1">
    <citation type="journal article" date="2015" name="Nature">
        <title>rRNA introns, odd ribosomes, and small enigmatic genomes across a large radiation of phyla.</title>
        <authorList>
            <person name="Brown C.T."/>
            <person name="Hug L.A."/>
            <person name="Thomas B.C."/>
            <person name="Sharon I."/>
            <person name="Castelle C.J."/>
            <person name="Singh A."/>
            <person name="Wilkins M.J."/>
            <person name="Williams K.H."/>
            <person name="Banfield J.F."/>
        </authorList>
    </citation>
    <scope>NUCLEOTIDE SEQUENCE [LARGE SCALE GENOMIC DNA]</scope>
</reference>
<feature type="transmembrane region" description="Helical" evidence="8">
    <location>
        <begin position="97"/>
        <end position="117"/>
    </location>
</feature>
<name>A0A0G0SDQ3_9BACT</name>
<evidence type="ECO:0000313" key="10">
    <source>
        <dbReference type="EMBL" id="KKR62984.1"/>
    </source>
</evidence>
<evidence type="ECO:0000256" key="1">
    <source>
        <dbReference type="ARBA" id="ARBA00004651"/>
    </source>
</evidence>
<evidence type="ECO:0000256" key="3">
    <source>
        <dbReference type="ARBA" id="ARBA00022676"/>
    </source>
</evidence>
<dbReference type="PANTHER" id="PTHR33908:SF11">
    <property type="entry name" value="MEMBRANE PROTEIN"/>
    <property type="match status" value="1"/>
</dbReference>
<dbReference type="AlphaFoldDB" id="A0A0G0SDQ3"/>
<evidence type="ECO:0000256" key="2">
    <source>
        <dbReference type="ARBA" id="ARBA00022475"/>
    </source>
</evidence>
<keyword evidence="5 8" id="KW-0812">Transmembrane</keyword>
<feature type="transmembrane region" description="Helical" evidence="8">
    <location>
        <begin position="216"/>
        <end position="235"/>
    </location>
</feature>
<dbReference type="PANTHER" id="PTHR33908">
    <property type="entry name" value="MANNOSYLTRANSFERASE YKCB-RELATED"/>
    <property type="match status" value="1"/>
</dbReference>
<feature type="transmembrane region" description="Helical" evidence="8">
    <location>
        <begin position="177"/>
        <end position="210"/>
    </location>
</feature>
<comment type="subcellular location">
    <subcellularLocation>
        <location evidence="1">Cell membrane</location>
        <topology evidence="1">Multi-pass membrane protein</topology>
    </subcellularLocation>
</comment>
<evidence type="ECO:0000256" key="4">
    <source>
        <dbReference type="ARBA" id="ARBA00022679"/>
    </source>
</evidence>
<keyword evidence="4 10" id="KW-0808">Transferase</keyword>
<proteinExistence type="predicted"/>
<gene>
    <name evidence="10" type="ORF">UU03_C0018G0003</name>
</gene>
<dbReference type="InterPro" id="IPR050297">
    <property type="entry name" value="LipidA_mod_glycosyltrf_83"/>
</dbReference>
<comment type="caution">
    <text evidence="10">The sequence shown here is derived from an EMBL/GenBank/DDBJ whole genome shotgun (WGS) entry which is preliminary data.</text>
</comment>
<dbReference type="GO" id="GO:0009103">
    <property type="term" value="P:lipopolysaccharide biosynthetic process"/>
    <property type="evidence" value="ECO:0007669"/>
    <property type="project" value="UniProtKB-ARBA"/>
</dbReference>
<dbReference type="Proteomes" id="UP000034613">
    <property type="component" value="Unassembled WGS sequence"/>
</dbReference>
<feature type="transmembrane region" description="Helical" evidence="8">
    <location>
        <begin position="349"/>
        <end position="368"/>
    </location>
</feature>
<keyword evidence="6 8" id="KW-1133">Transmembrane helix</keyword>
<dbReference type="GO" id="GO:0005886">
    <property type="term" value="C:plasma membrane"/>
    <property type="evidence" value="ECO:0007669"/>
    <property type="project" value="UniProtKB-SubCell"/>
</dbReference>
<dbReference type="EMBL" id="LBZB01000018">
    <property type="protein sequence ID" value="KKR62984.1"/>
    <property type="molecule type" value="Genomic_DNA"/>
</dbReference>
<dbReference type="GO" id="GO:0016763">
    <property type="term" value="F:pentosyltransferase activity"/>
    <property type="evidence" value="ECO:0007669"/>
    <property type="project" value="TreeGrafter"/>
</dbReference>
<feature type="transmembrane region" description="Helical" evidence="8">
    <location>
        <begin position="295"/>
        <end position="314"/>
    </location>
</feature>
<evidence type="ECO:0000259" key="9">
    <source>
        <dbReference type="Pfam" id="PF13231"/>
    </source>
</evidence>
<sequence>MNFILKNKRSLLLRNKWLVVIFLLAAFLRFYKLAEFPVHLGHDEVSQLYDAISIVQTGRDIYGNPYPFIFQSVNDFKPPFYTYITALSYMLFGWREVTVRIPGAFFGTLSVLGVYFFVKQFLKKEWIAYSAAILTAISPFEIFYSRKSFENQAGVLLMLVGFTYLAKYKDAKNIKFFYLGAILLGLASYVYFAQAVLTPILLVSFFVIFWKKLKTLNVKPIIIFFLIITPLYYMIFVNPATRNRSANVFITQDARLKDSSIVSVVGYSAKRYINQFNPKHLFFDGLNMTEGKRDVGPLFPAIIPFLMVGIYFLLREKEGRGEKLFLLFWILVGFIPSGLTFEDYSPHRTIAAFTVLNIVAAYGVYWFYRRFGKVALILLLILFGANFIFFVKRYTVNYPIERSEALHYPYREVAEYAWENYDKYDTIVFDPKFGEFAPWIGTGAHYYLAFYGHYPPEMMQKEFKIGDQRVRETTFGKFSIRAVFWPEDMKRKNTLIIASPWSLPPTITQEAQILKTFYFKTTAPAFYAIGLK</sequence>
<protein>
    <submittedName>
        <fullName evidence="10">PMT family glycosyltransferase, 4-amino-4-deoxy-L-arabinose transferase</fullName>
    </submittedName>
</protein>
<feature type="transmembrane region" description="Helical" evidence="8">
    <location>
        <begin position="374"/>
        <end position="391"/>
    </location>
</feature>
<feature type="domain" description="Glycosyltransferase RgtA/B/C/D-like" evidence="9">
    <location>
        <begin position="77"/>
        <end position="229"/>
    </location>
</feature>